<accession>A0ABR2ENB3</accession>
<protein>
    <submittedName>
        <fullName evidence="2">Uncharacterized protein</fullName>
    </submittedName>
</protein>
<comment type="caution">
    <text evidence="2">The sequence shown here is derived from an EMBL/GenBank/DDBJ whole genome shotgun (WGS) entry which is preliminary data.</text>
</comment>
<feature type="region of interest" description="Disordered" evidence="1">
    <location>
        <begin position="1"/>
        <end position="20"/>
    </location>
</feature>
<name>A0ABR2ENB3_9ROSI</name>
<gene>
    <name evidence="2" type="ORF">V6N12_049219</name>
</gene>
<reference evidence="2 3" key="1">
    <citation type="journal article" date="2024" name="G3 (Bethesda)">
        <title>Genome assembly of Hibiscus sabdariffa L. provides insights into metabolisms of medicinal natural products.</title>
        <authorList>
            <person name="Kim T."/>
        </authorList>
    </citation>
    <scope>NUCLEOTIDE SEQUENCE [LARGE SCALE GENOMIC DNA]</scope>
    <source>
        <strain evidence="2">TK-2024</strain>
        <tissue evidence="2">Old leaves</tissue>
    </source>
</reference>
<evidence type="ECO:0000313" key="2">
    <source>
        <dbReference type="EMBL" id="KAK8562171.1"/>
    </source>
</evidence>
<organism evidence="2 3">
    <name type="scientific">Hibiscus sabdariffa</name>
    <name type="common">roselle</name>
    <dbReference type="NCBI Taxonomy" id="183260"/>
    <lineage>
        <taxon>Eukaryota</taxon>
        <taxon>Viridiplantae</taxon>
        <taxon>Streptophyta</taxon>
        <taxon>Embryophyta</taxon>
        <taxon>Tracheophyta</taxon>
        <taxon>Spermatophyta</taxon>
        <taxon>Magnoliopsida</taxon>
        <taxon>eudicotyledons</taxon>
        <taxon>Gunneridae</taxon>
        <taxon>Pentapetalae</taxon>
        <taxon>rosids</taxon>
        <taxon>malvids</taxon>
        <taxon>Malvales</taxon>
        <taxon>Malvaceae</taxon>
        <taxon>Malvoideae</taxon>
        <taxon>Hibiscus</taxon>
    </lineage>
</organism>
<proteinExistence type="predicted"/>
<keyword evidence="3" id="KW-1185">Reference proteome</keyword>
<feature type="compositionally biased region" description="Low complexity" evidence="1">
    <location>
        <begin position="11"/>
        <end position="20"/>
    </location>
</feature>
<sequence length="110" mass="11779">MADTILGGNHGQSSIISGGQSNFVPHFQKQDLVIIAAAASGHNPGSDIQMGLANEEIPIEYTYGNKRARMNSGSTTMSSVQGFNVETRVSSEVPSNTILADLMNQVRREQ</sequence>
<dbReference type="Proteomes" id="UP001472677">
    <property type="component" value="Unassembled WGS sequence"/>
</dbReference>
<evidence type="ECO:0000256" key="1">
    <source>
        <dbReference type="SAM" id="MobiDB-lite"/>
    </source>
</evidence>
<dbReference type="EMBL" id="JBBPBM010000013">
    <property type="protein sequence ID" value="KAK8562171.1"/>
    <property type="molecule type" value="Genomic_DNA"/>
</dbReference>
<evidence type="ECO:0000313" key="3">
    <source>
        <dbReference type="Proteomes" id="UP001472677"/>
    </source>
</evidence>